<dbReference type="EMBL" id="CAXITT010000847">
    <property type="protein sequence ID" value="CAL1546704.1"/>
    <property type="molecule type" value="Genomic_DNA"/>
</dbReference>
<keyword evidence="2" id="KW-1185">Reference proteome</keyword>
<dbReference type="PANTHER" id="PTHR45913:SF19">
    <property type="entry name" value="LOW QUALITY PROTEIN: ZINC FINGER BED DOMAIN-CONTAINING PROTEIN 5-LIKE"/>
    <property type="match status" value="1"/>
</dbReference>
<name>A0AAV2II40_LYMST</name>
<dbReference type="Proteomes" id="UP001497497">
    <property type="component" value="Unassembled WGS sequence"/>
</dbReference>
<dbReference type="AlphaFoldDB" id="A0AAV2II40"/>
<comment type="caution">
    <text evidence="1">The sequence shown here is derived from an EMBL/GenBank/DDBJ whole genome shotgun (WGS) entry which is preliminary data.</text>
</comment>
<protein>
    <recommendedName>
        <fullName evidence="3">GntR family transcriptional regulator</fullName>
    </recommendedName>
</protein>
<feature type="non-terminal residue" evidence="1">
    <location>
        <position position="1"/>
    </location>
</feature>
<reference evidence="1 2" key="1">
    <citation type="submission" date="2024-04" db="EMBL/GenBank/DDBJ databases">
        <authorList>
            <consortium name="Genoscope - CEA"/>
            <person name="William W."/>
        </authorList>
    </citation>
    <scope>NUCLEOTIDE SEQUENCE [LARGE SCALE GENOMIC DNA]</scope>
</reference>
<organism evidence="1 2">
    <name type="scientific">Lymnaea stagnalis</name>
    <name type="common">Great pond snail</name>
    <name type="synonym">Helix stagnalis</name>
    <dbReference type="NCBI Taxonomy" id="6523"/>
    <lineage>
        <taxon>Eukaryota</taxon>
        <taxon>Metazoa</taxon>
        <taxon>Spiralia</taxon>
        <taxon>Lophotrochozoa</taxon>
        <taxon>Mollusca</taxon>
        <taxon>Gastropoda</taxon>
        <taxon>Heterobranchia</taxon>
        <taxon>Euthyneura</taxon>
        <taxon>Panpulmonata</taxon>
        <taxon>Hygrophila</taxon>
        <taxon>Lymnaeoidea</taxon>
        <taxon>Lymnaeidae</taxon>
        <taxon>Lymnaea</taxon>
    </lineage>
</organism>
<proteinExistence type="predicted"/>
<gene>
    <name evidence="1" type="ORF">GSLYS_00020081001</name>
</gene>
<sequence length="95" mass="10863">SVAAFLKTVLEKDDERLCHSLVKAMSLSNNIVSRRIYEMSEDIEIQLVEKLKIRSILRAGETVLITYVRYIDKGEIAEEVLFCKSLESITTVKDI</sequence>
<evidence type="ECO:0000313" key="1">
    <source>
        <dbReference type="EMBL" id="CAL1546704.1"/>
    </source>
</evidence>
<evidence type="ECO:0000313" key="2">
    <source>
        <dbReference type="Proteomes" id="UP001497497"/>
    </source>
</evidence>
<feature type="non-terminal residue" evidence="1">
    <location>
        <position position="95"/>
    </location>
</feature>
<evidence type="ECO:0008006" key="3">
    <source>
        <dbReference type="Google" id="ProtNLM"/>
    </source>
</evidence>
<accession>A0AAV2II40</accession>
<dbReference type="PANTHER" id="PTHR45913">
    <property type="entry name" value="EPM2A-INTERACTING PROTEIN 1"/>
    <property type="match status" value="1"/>
</dbReference>